<name>A0ABS1FIA2_9CORY</name>
<evidence type="ECO:0000259" key="3">
    <source>
        <dbReference type="Pfam" id="PF11350"/>
    </source>
</evidence>
<gene>
    <name evidence="4" type="ORF">JIM95_00890</name>
</gene>
<accession>A0ABS1FIA2</accession>
<proteinExistence type="predicted"/>
<evidence type="ECO:0000313" key="5">
    <source>
        <dbReference type="Proteomes" id="UP000650005"/>
    </source>
</evidence>
<dbReference type="Pfam" id="PF11350">
    <property type="entry name" value="DUF3152"/>
    <property type="match status" value="1"/>
</dbReference>
<dbReference type="EMBL" id="JAENIP010000003">
    <property type="protein sequence ID" value="MBK1843135.1"/>
    <property type="molecule type" value="Genomic_DNA"/>
</dbReference>
<evidence type="ECO:0000256" key="2">
    <source>
        <dbReference type="SAM" id="Phobius"/>
    </source>
</evidence>
<feature type="transmembrane region" description="Helical" evidence="2">
    <location>
        <begin position="12"/>
        <end position="31"/>
    </location>
</feature>
<keyword evidence="2" id="KW-0472">Membrane</keyword>
<protein>
    <submittedName>
        <fullName evidence="4">DUF3152 domain-containing protein</fullName>
    </submittedName>
</protein>
<reference evidence="4" key="1">
    <citation type="submission" date="2021-01" db="EMBL/GenBank/DDBJ databases">
        <title>Characterization of Corynebacterium spp. from penguins.</title>
        <authorList>
            <person name="Svec P."/>
        </authorList>
    </citation>
    <scope>NUCLEOTIDE SEQUENCE</scope>
    <source>
        <strain evidence="4">CCM 8835</strain>
    </source>
</reference>
<evidence type="ECO:0000256" key="1">
    <source>
        <dbReference type="SAM" id="MobiDB-lite"/>
    </source>
</evidence>
<keyword evidence="2" id="KW-0812">Transmembrane</keyword>
<organism evidence="4 5">
    <name type="scientific">Corynebacterium antarcticum</name>
    <dbReference type="NCBI Taxonomy" id="2800405"/>
    <lineage>
        <taxon>Bacteria</taxon>
        <taxon>Bacillati</taxon>
        <taxon>Actinomycetota</taxon>
        <taxon>Actinomycetes</taxon>
        <taxon>Mycobacteriales</taxon>
        <taxon>Corynebacteriaceae</taxon>
        <taxon>Corynebacterium</taxon>
    </lineage>
</organism>
<dbReference type="Proteomes" id="UP000650005">
    <property type="component" value="Unassembled WGS sequence"/>
</dbReference>
<feature type="region of interest" description="Disordered" evidence="1">
    <location>
        <begin position="60"/>
        <end position="114"/>
    </location>
</feature>
<keyword evidence="2" id="KW-1133">Transmembrane helix</keyword>
<keyword evidence="5" id="KW-1185">Reference proteome</keyword>
<dbReference type="RefSeq" id="WP_200256008.1">
    <property type="nucleotide sequence ID" value="NZ_JAENIP020000002.1"/>
</dbReference>
<feature type="domain" description="DUF3152" evidence="3">
    <location>
        <begin position="93"/>
        <end position="300"/>
    </location>
</feature>
<evidence type="ECO:0000313" key="4">
    <source>
        <dbReference type="EMBL" id="MBK1843135.1"/>
    </source>
</evidence>
<comment type="caution">
    <text evidence="4">The sequence shown here is derived from an EMBL/GenBank/DDBJ whole genome shotgun (WGS) entry which is preliminary data.</text>
</comment>
<dbReference type="SUPFAM" id="SSF55486">
    <property type="entry name" value="Metalloproteases ('zincins'), catalytic domain"/>
    <property type="match status" value="1"/>
</dbReference>
<dbReference type="InterPro" id="IPR022603">
    <property type="entry name" value="DUF3152"/>
</dbReference>
<sequence length="302" mass="32208">MLVRFAREYGWRAYAIPVLIVITVWVLVSIFTTDAREAAAPQADPRAGSTTGDARVRMTSAAPTDDSGVVDTGLGGGPNPADARRPELPNGELPPGAPYTEKGTGEFRTVGYAGPPLGSGEKTFTYVVEIEEGVDGSVYGGDDAVAAMVDATLADPRGWSADPRFAFQHIDGSDPRTPDLRIQLTSVGTTHELCGQSLEMETSCFYSDGNRVLLNESRWIRGALPFGGDLGSYRQYLINHEVGHGIGFAAHEPCGGDGELAPVMMQQTLSLSNSVLTGISPTEVYPDDGAVCRYNPWPYPHA</sequence>